<dbReference type="Pfam" id="PF16984">
    <property type="entry name" value="Grp7_allergen"/>
    <property type="match status" value="1"/>
</dbReference>
<dbReference type="SUPFAM" id="SSF55394">
    <property type="entry name" value="Bactericidal permeability-increasing protein, BPI"/>
    <property type="match status" value="1"/>
</dbReference>
<evidence type="ECO:0000313" key="3">
    <source>
        <dbReference type="Proteomes" id="UP001153636"/>
    </source>
</evidence>
<evidence type="ECO:0000313" key="2">
    <source>
        <dbReference type="EMBL" id="CAH1110261.1"/>
    </source>
</evidence>
<keyword evidence="1" id="KW-0732">Signal</keyword>
<dbReference type="EMBL" id="OV651816">
    <property type="protein sequence ID" value="CAH1110261.1"/>
    <property type="molecule type" value="Genomic_DNA"/>
</dbReference>
<dbReference type="InterPro" id="IPR017943">
    <property type="entry name" value="Bactericidal_perm-incr_a/b_dom"/>
</dbReference>
<keyword evidence="3" id="KW-1185">Reference proteome</keyword>
<proteinExistence type="predicted"/>
<dbReference type="InterPro" id="IPR038602">
    <property type="entry name" value="Mite_allergen_7_sf"/>
</dbReference>
<dbReference type="AlphaFoldDB" id="A0A9P0D5J0"/>
<dbReference type="GO" id="GO:0008289">
    <property type="term" value="F:lipid binding"/>
    <property type="evidence" value="ECO:0007669"/>
    <property type="project" value="InterPro"/>
</dbReference>
<organism evidence="2 3">
    <name type="scientific">Psylliodes chrysocephalus</name>
    <dbReference type="NCBI Taxonomy" id="3402493"/>
    <lineage>
        <taxon>Eukaryota</taxon>
        <taxon>Metazoa</taxon>
        <taxon>Ecdysozoa</taxon>
        <taxon>Arthropoda</taxon>
        <taxon>Hexapoda</taxon>
        <taxon>Insecta</taxon>
        <taxon>Pterygota</taxon>
        <taxon>Neoptera</taxon>
        <taxon>Endopterygota</taxon>
        <taxon>Coleoptera</taxon>
        <taxon>Polyphaga</taxon>
        <taxon>Cucujiformia</taxon>
        <taxon>Chrysomeloidea</taxon>
        <taxon>Chrysomelidae</taxon>
        <taxon>Galerucinae</taxon>
        <taxon>Alticini</taxon>
        <taxon>Psylliodes</taxon>
    </lineage>
</organism>
<dbReference type="InterPro" id="IPR020234">
    <property type="entry name" value="Mite_allergen_group-7"/>
</dbReference>
<accession>A0A9P0D5J0</accession>
<sequence length="257" mass="28794">MKSFIFVVLCLLSFARGIPNNLSARIAPSALGQIDFGVLPTELVEKLTAKFDNDDMPRLGDISVLVNEYADKIFENLRTYINKNDLNNLAIPNATLKLEPTGTIDLRNGHLADLNTIGRTGNVVVDYSSDKKSIWISLPMSFEDIKFFYDYHTKVLFISIHGGVHGSVTDIKVNAQISFDFITNHAFLEHYDMKDSGKVSVTFTGHPLLDWLTDALTSVVTTFLGQVILNVLAKFIRETLRAIIENLNEIIDKILHH</sequence>
<feature type="chain" id="PRO_5040449538" evidence="1">
    <location>
        <begin position="18"/>
        <end position="257"/>
    </location>
</feature>
<dbReference type="Gene3D" id="3.15.10.50">
    <property type="match status" value="1"/>
</dbReference>
<reference evidence="2" key="1">
    <citation type="submission" date="2022-01" db="EMBL/GenBank/DDBJ databases">
        <authorList>
            <person name="King R."/>
        </authorList>
    </citation>
    <scope>NUCLEOTIDE SEQUENCE</scope>
</reference>
<dbReference type="OrthoDB" id="6419576at2759"/>
<name>A0A9P0D5J0_9CUCU</name>
<protein>
    <submittedName>
        <fullName evidence="2">Uncharacterized protein</fullName>
    </submittedName>
</protein>
<evidence type="ECO:0000256" key="1">
    <source>
        <dbReference type="SAM" id="SignalP"/>
    </source>
</evidence>
<gene>
    <name evidence="2" type="ORF">PSYICH_LOCUS10546</name>
</gene>
<dbReference type="Proteomes" id="UP001153636">
    <property type="component" value="Chromosome 4"/>
</dbReference>
<feature type="signal peptide" evidence="1">
    <location>
        <begin position="1"/>
        <end position="17"/>
    </location>
</feature>